<feature type="compositionally biased region" description="Basic and acidic residues" evidence="1">
    <location>
        <begin position="124"/>
        <end position="144"/>
    </location>
</feature>
<name>A0ABQ8FF06_9FUNG</name>
<evidence type="ECO:0000256" key="1">
    <source>
        <dbReference type="SAM" id="MobiDB-lite"/>
    </source>
</evidence>
<feature type="region of interest" description="Disordered" evidence="1">
    <location>
        <begin position="290"/>
        <end position="366"/>
    </location>
</feature>
<feature type="compositionally biased region" description="Basic and acidic residues" evidence="1">
    <location>
        <begin position="79"/>
        <end position="117"/>
    </location>
</feature>
<feature type="compositionally biased region" description="Low complexity" evidence="1">
    <location>
        <begin position="66"/>
        <end position="75"/>
    </location>
</feature>
<organism evidence="3 4">
    <name type="scientific">Batrachochytrium salamandrivorans</name>
    <dbReference type="NCBI Taxonomy" id="1357716"/>
    <lineage>
        <taxon>Eukaryota</taxon>
        <taxon>Fungi</taxon>
        <taxon>Fungi incertae sedis</taxon>
        <taxon>Chytridiomycota</taxon>
        <taxon>Chytridiomycota incertae sedis</taxon>
        <taxon>Chytridiomycetes</taxon>
        <taxon>Rhizophydiales</taxon>
        <taxon>Rhizophydiales incertae sedis</taxon>
        <taxon>Batrachochytrium</taxon>
    </lineage>
</organism>
<evidence type="ECO:0000313" key="3">
    <source>
        <dbReference type="EMBL" id="KAH6596481.1"/>
    </source>
</evidence>
<reference evidence="3 4" key="1">
    <citation type="submission" date="2021-02" db="EMBL/GenBank/DDBJ databases">
        <title>Variation within the Batrachochytrium salamandrivorans European outbreak.</title>
        <authorList>
            <person name="Kelly M."/>
            <person name="Pasmans F."/>
            <person name="Shea T.P."/>
            <person name="Munoz J.F."/>
            <person name="Carranza S."/>
            <person name="Cuomo C.A."/>
            <person name="Martel A."/>
        </authorList>
    </citation>
    <scope>NUCLEOTIDE SEQUENCE [LARGE SCALE GENOMIC DNA]</scope>
    <source>
        <strain evidence="3 4">AMFP18/2</strain>
    </source>
</reference>
<proteinExistence type="predicted"/>
<accession>A0ABQ8FF06</accession>
<feature type="chain" id="PRO_5046771898" evidence="2">
    <location>
        <begin position="19"/>
        <end position="366"/>
    </location>
</feature>
<feature type="compositionally biased region" description="Basic and acidic residues" evidence="1">
    <location>
        <begin position="344"/>
        <end position="366"/>
    </location>
</feature>
<feature type="compositionally biased region" description="Basic and acidic residues" evidence="1">
    <location>
        <begin position="230"/>
        <end position="241"/>
    </location>
</feature>
<gene>
    <name evidence="3" type="ORF">BASA50_005185</name>
</gene>
<evidence type="ECO:0000256" key="2">
    <source>
        <dbReference type="SAM" id="SignalP"/>
    </source>
</evidence>
<evidence type="ECO:0000313" key="4">
    <source>
        <dbReference type="Proteomes" id="UP001648503"/>
    </source>
</evidence>
<feature type="region of interest" description="Disordered" evidence="1">
    <location>
        <begin position="164"/>
        <end position="241"/>
    </location>
</feature>
<keyword evidence="2" id="KW-0732">Signal</keyword>
<sequence length="366" mass="43002">MKLAAATLFSLVAIATYASPAAYPENRVDMQYSAIDEPIIVHLERRAGDQQRFPERVPNIQKSVNQNHHQQGHQQHQQHQKDHQRRKEEQQRLRQQEEDQKQVLQEQERQQRQERWQHKQVLQEQDRKQKSEVEYQESKSHEEALQDWKANWASGVRNYDCRNGRLVSPQDFPRGKRPNRVGPSEKVVSQIGTTNQKKGDRFGSRENTATKTAPNTRSEQNDSSYQSQEAEDRRRMQSEEGKKCHLEYMRSLKAMQKHGSVDQRSQERIGMTTRIRDLPGSVPKVIETEPHKPLKSILKKGQMNPEDKRRVKFNPLDKVATYDRSKNQSSFDIRKIPSKSITHTTDEQPRNQHTSPDRRIRQEQTL</sequence>
<dbReference type="Proteomes" id="UP001648503">
    <property type="component" value="Unassembled WGS sequence"/>
</dbReference>
<feature type="compositionally biased region" description="Polar residues" evidence="1">
    <location>
        <begin position="205"/>
        <end position="228"/>
    </location>
</feature>
<protein>
    <submittedName>
        <fullName evidence="3">Uncharacterized protein</fullName>
    </submittedName>
</protein>
<comment type="caution">
    <text evidence="3">The sequence shown here is derived from an EMBL/GenBank/DDBJ whole genome shotgun (WGS) entry which is preliminary data.</text>
</comment>
<feature type="signal peptide" evidence="2">
    <location>
        <begin position="1"/>
        <end position="18"/>
    </location>
</feature>
<keyword evidence="4" id="KW-1185">Reference proteome</keyword>
<feature type="region of interest" description="Disordered" evidence="1">
    <location>
        <begin position="64"/>
        <end position="144"/>
    </location>
</feature>
<dbReference type="EMBL" id="JAFCIX010000227">
    <property type="protein sequence ID" value="KAH6596481.1"/>
    <property type="molecule type" value="Genomic_DNA"/>
</dbReference>